<dbReference type="EMBL" id="JACXVP010000008">
    <property type="protein sequence ID" value="KAG5591440.1"/>
    <property type="molecule type" value="Genomic_DNA"/>
</dbReference>
<keyword evidence="2" id="KW-1185">Reference proteome</keyword>
<dbReference type="Proteomes" id="UP000824120">
    <property type="component" value="Chromosome 8"/>
</dbReference>
<proteinExistence type="predicted"/>
<name>A0A9J5XW63_SOLCO</name>
<reference evidence="1 2" key="1">
    <citation type="submission" date="2020-09" db="EMBL/GenBank/DDBJ databases">
        <title>De no assembly of potato wild relative species, Solanum commersonii.</title>
        <authorList>
            <person name="Cho K."/>
        </authorList>
    </citation>
    <scope>NUCLEOTIDE SEQUENCE [LARGE SCALE GENOMIC DNA]</scope>
    <source>
        <strain evidence="1">LZ3.2</strain>
        <tissue evidence="1">Leaf</tissue>
    </source>
</reference>
<comment type="caution">
    <text evidence="1">The sequence shown here is derived from an EMBL/GenBank/DDBJ whole genome shotgun (WGS) entry which is preliminary data.</text>
</comment>
<evidence type="ECO:0000313" key="1">
    <source>
        <dbReference type="EMBL" id="KAG5591440.1"/>
    </source>
</evidence>
<gene>
    <name evidence="1" type="ORF">H5410_041954</name>
</gene>
<sequence>MEISTMFSITPLQMDSIHVLLLKILNFRDGRGFCWLLQSKANSRFQENGCTIALKIRSKDL</sequence>
<protein>
    <submittedName>
        <fullName evidence="1">Uncharacterized protein</fullName>
    </submittedName>
</protein>
<accession>A0A9J5XW63</accession>
<dbReference type="AlphaFoldDB" id="A0A9J5XW63"/>
<evidence type="ECO:0000313" key="2">
    <source>
        <dbReference type="Proteomes" id="UP000824120"/>
    </source>
</evidence>
<organism evidence="1 2">
    <name type="scientific">Solanum commersonii</name>
    <name type="common">Commerson's wild potato</name>
    <name type="synonym">Commerson's nightshade</name>
    <dbReference type="NCBI Taxonomy" id="4109"/>
    <lineage>
        <taxon>Eukaryota</taxon>
        <taxon>Viridiplantae</taxon>
        <taxon>Streptophyta</taxon>
        <taxon>Embryophyta</taxon>
        <taxon>Tracheophyta</taxon>
        <taxon>Spermatophyta</taxon>
        <taxon>Magnoliopsida</taxon>
        <taxon>eudicotyledons</taxon>
        <taxon>Gunneridae</taxon>
        <taxon>Pentapetalae</taxon>
        <taxon>asterids</taxon>
        <taxon>lamiids</taxon>
        <taxon>Solanales</taxon>
        <taxon>Solanaceae</taxon>
        <taxon>Solanoideae</taxon>
        <taxon>Solaneae</taxon>
        <taxon>Solanum</taxon>
    </lineage>
</organism>